<dbReference type="Gene3D" id="3.90.1720.10">
    <property type="entry name" value="endopeptidase domain like (from Nostoc punctiforme)"/>
    <property type="match status" value="1"/>
</dbReference>
<accession>A0A9J7MCJ6</accession>
<keyword evidence="6" id="KW-1185">Reference proteome</keyword>
<organism evidence="6 7">
    <name type="scientific">Branchiostoma floridae</name>
    <name type="common">Florida lancelet</name>
    <name type="synonym">Amphioxus</name>
    <dbReference type="NCBI Taxonomy" id="7739"/>
    <lineage>
        <taxon>Eukaryota</taxon>
        <taxon>Metazoa</taxon>
        <taxon>Chordata</taxon>
        <taxon>Cephalochordata</taxon>
        <taxon>Leptocardii</taxon>
        <taxon>Amphioxiformes</taxon>
        <taxon>Branchiostomatidae</taxon>
        <taxon>Branchiostoma</taxon>
    </lineage>
</organism>
<dbReference type="InterPro" id="IPR051496">
    <property type="entry name" value="H-rev107_PLA/AT"/>
</dbReference>
<dbReference type="GO" id="GO:0070292">
    <property type="term" value="P:N-acylphosphatidylethanolamine metabolic process"/>
    <property type="evidence" value="ECO:0000318"/>
    <property type="project" value="GO_Central"/>
</dbReference>
<evidence type="ECO:0000256" key="1">
    <source>
        <dbReference type="ARBA" id="ARBA00007824"/>
    </source>
</evidence>
<comment type="similarity">
    <text evidence="1">Belongs to the H-rev107 family.</text>
</comment>
<dbReference type="PANTHER" id="PTHR13943:SF77">
    <property type="entry name" value="LRAT DOMAIN-CONTAINING PROTEIN"/>
    <property type="match status" value="1"/>
</dbReference>
<keyword evidence="3" id="KW-0378">Hydrolase</keyword>
<dbReference type="AlphaFoldDB" id="A0A9J7MCJ6"/>
<evidence type="ECO:0000256" key="4">
    <source>
        <dbReference type="ARBA" id="ARBA00023098"/>
    </source>
</evidence>
<keyword evidence="2" id="KW-0808">Transferase</keyword>
<name>A0A9J7MCJ6_BRAFL</name>
<dbReference type="Proteomes" id="UP000001554">
    <property type="component" value="Chromosome 15"/>
</dbReference>
<dbReference type="InterPro" id="IPR007053">
    <property type="entry name" value="LRAT_dom"/>
</dbReference>
<sequence>MDPSDVRRNNEDAVAECEKGDLIEFPRKKFGGSVSHWAAYVGRGRVIHFTGENKMSAKIQEDRFWDVVGDSVAIINNYLDGEKDVPPREKIVENARSKLGTTGYDAARNNCEHFATWCRYGVKWSQQVC</sequence>
<dbReference type="RefSeq" id="XP_035698728.1">
    <property type="nucleotide sequence ID" value="XM_035842835.1"/>
</dbReference>
<feature type="domain" description="LRAT" evidence="5">
    <location>
        <begin position="26"/>
        <end position="127"/>
    </location>
</feature>
<gene>
    <name evidence="7" type="primary">LOC118431594</name>
</gene>
<dbReference type="KEGG" id="bfo:118431594"/>
<reference evidence="7" key="2">
    <citation type="submission" date="2025-08" db="UniProtKB">
        <authorList>
            <consortium name="RefSeq"/>
        </authorList>
    </citation>
    <scope>IDENTIFICATION</scope>
    <source>
        <strain evidence="7">S238N-H82</strain>
        <tissue evidence="7">Testes</tissue>
    </source>
</reference>
<evidence type="ECO:0000313" key="7">
    <source>
        <dbReference type="RefSeq" id="XP_035698728.1"/>
    </source>
</evidence>
<dbReference type="PANTHER" id="PTHR13943">
    <property type="entry name" value="HRAS-LIKE SUPPRESSOR - RELATED"/>
    <property type="match status" value="1"/>
</dbReference>
<dbReference type="OMA" id="KHDNKYK"/>
<evidence type="ECO:0000259" key="5">
    <source>
        <dbReference type="PROSITE" id="PS51934"/>
    </source>
</evidence>
<proteinExistence type="inferred from homology"/>
<evidence type="ECO:0000256" key="2">
    <source>
        <dbReference type="ARBA" id="ARBA00022679"/>
    </source>
</evidence>
<dbReference type="GO" id="GO:0008970">
    <property type="term" value="F:phospholipase A1 activity"/>
    <property type="evidence" value="ECO:0000318"/>
    <property type="project" value="GO_Central"/>
</dbReference>
<evidence type="ECO:0000256" key="3">
    <source>
        <dbReference type="ARBA" id="ARBA00022801"/>
    </source>
</evidence>
<dbReference type="GO" id="GO:0005737">
    <property type="term" value="C:cytoplasm"/>
    <property type="evidence" value="ECO:0000318"/>
    <property type="project" value="GO_Central"/>
</dbReference>
<dbReference type="GO" id="GO:0016410">
    <property type="term" value="F:N-acyltransferase activity"/>
    <property type="evidence" value="ECO:0000318"/>
    <property type="project" value="GO_Central"/>
</dbReference>
<dbReference type="OrthoDB" id="10021907at2759"/>
<dbReference type="GO" id="GO:0004623">
    <property type="term" value="F:phospholipase A2 activity"/>
    <property type="evidence" value="ECO:0000318"/>
    <property type="project" value="GO_Central"/>
</dbReference>
<protein>
    <submittedName>
        <fullName evidence="7">Lecithin retinol acyltransferase-like</fullName>
    </submittedName>
</protein>
<dbReference type="GeneID" id="118431594"/>
<reference evidence="6" key="1">
    <citation type="journal article" date="2020" name="Nat. Ecol. Evol.">
        <title>Deeply conserved synteny resolves early events in vertebrate evolution.</title>
        <authorList>
            <person name="Simakov O."/>
            <person name="Marletaz F."/>
            <person name="Yue J.X."/>
            <person name="O'Connell B."/>
            <person name="Jenkins J."/>
            <person name="Brandt A."/>
            <person name="Calef R."/>
            <person name="Tung C.H."/>
            <person name="Huang T.K."/>
            <person name="Schmutz J."/>
            <person name="Satoh N."/>
            <person name="Yu J.K."/>
            <person name="Putnam N.H."/>
            <person name="Green R.E."/>
            <person name="Rokhsar D.S."/>
        </authorList>
    </citation>
    <scope>NUCLEOTIDE SEQUENCE [LARGE SCALE GENOMIC DNA]</scope>
    <source>
        <strain evidence="6">S238N-H82</strain>
    </source>
</reference>
<dbReference type="PROSITE" id="PS51934">
    <property type="entry name" value="LRAT"/>
    <property type="match status" value="1"/>
</dbReference>
<keyword evidence="4" id="KW-0443">Lipid metabolism</keyword>
<dbReference type="Pfam" id="PF04970">
    <property type="entry name" value="LRAT"/>
    <property type="match status" value="1"/>
</dbReference>
<evidence type="ECO:0000313" key="6">
    <source>
        <dbReference type="Proteomes" id="UP000001554"/>
    </source>
</evidence>